<dbReference type="InterPro" id="IPR036167">
    <property type="entry name" value="tRNA_intron_Endo_cat-like_sf"/>
</dbReference>
<proteinExistence type="predicted"/>
<dbReference type="Proteomes" id="UP000663880">
    <property type="component" value="Unassembled WGS sequence"/>
</dbReference>
<dbReference type="OrthoDB" id="10002170at2759"/>
<reference evidence="1" key="1">
    <citation type="submission" date="2021-02" db="EMBL/GenBank/DDBJ databases">
        <authorList>
            <person name="Steward A R."/>
        </authorList>
    </citation>
    <scope>NUCLEOTIDE SEQUENCE</scope>
</reference>
<accession>A0A821MMK8</accession>
<dbReference type="Gene3D" id="3.40.1350.10">
    <property type="match status" value="1"/>
</dbReference>
<keyword evidence="2" id="KW-1185">Reference proteome</keyword>
<dbReference type="GO" id="GO:0006388">
    <property type="term" value="P:tRNA splicing, via endonucleolytic cleavage and ligation"/>
    <property type="evidence" value="ECO:0007669"/>
    <property type="project" value="InterPro"/>
</dbReference>
<name>A0A821MMK8_9NEOP</name>
<sequence>MDVEAKIKEDMKALGCTSEQKISLALYLYVTLVDDRLMYDTEYCYNTDIDTLYIVARPNKLHKVNIYVPIPSSFDLSFDYIEERRTFINGELKKHKESILNDALNGGFVDDDDCEIVG</sequence>
<dbReference type="InterPro" id="IPR011856">
    <property type="entry name" value="tRNA_endonuc-like_dom_sf"/>
</dbReference>
<organism evidence="1 2">
    <name type="scientific">Pieris macdunnoughi</name>
    <dbReference type="NCBI Taxonomy" id="345717"/>
    <lineage>
        <taxon>Eukaryota</taxon>
        <taxon>Metazoa</taxon>
        <taxon>Ecdysozoa</taxon>
        <taxon>Arthropoda</taxon>
        <taxon>Hexapoda</taxon>
        <taxon>Insecta</taxon>
        <taxon>Pterygota</taxon>
        <taxon>Neoptera</taxon>
        <taxon>Endopterygota</taxon>
        <taxon>Lepidoptera</taxon>
        <taxon>Glossata</taxon>
        <taxon>Ditrysia</taxon>
        <taxon>Papilionoidea</taxon>
        <taxon>Pieridae</taxon>
        <taxon>Pierinae</taxon>
        <taxon>Pieris</taxon>
    </lineage>
</organism>
<dbReference type="GO" id="GO:0005634">
    <property type="term" value="C:nucleus"/>
    <property type="evidence" value="ECO:0007669"/>
    <property type="project" value="UniProtKB-ARBA"/>
</dbReference>
<dbReference type="EMBL" id="CAJOBZ010000003">
    <property type="protein sequence ID" value="CAF4770928.1"/>
    <property type="molecule type" value="Genomic_DNA"/>
</dbReference>
<dbReference type="GO" id="GO:0003676">
    <property type="term" value="F:nucleic acid binding"/>
    <property type="evidence" value="ECO:0007669"/>
    <property type="project" value="InterPro"/>
</dbReference>
<evidence type="ECO:0000313" key="2">
    <source>
        <dbReference type="Proteomes" id="UP000663880"/>
    </source>
</evidence>
<protein>
    <submittedName>
        <fullName evidence="1">Uncharacterized protein</fullName>
    </submittedName>
</protein>
<comment type="caution">
    <text evidence="1">The sequence shown here is derived from an EMBL/GenBank/DDBJ whole genome shotgun (WGS) entry which is preliminary data.</text>
</comment>
<gene>
    <name evidence="1" type="ORF">PMACD_LOCUS1819</name>
</gene>
<dbReference type="AlphaFoldDB" id="A0A821MMK8"/>
<evidence type="ECO:0000313" key="1">
    <source>
        <dbReference type="EMBL" id="CAF4770928.1"/>
    </source>
</evidence>
<dbReference type="SUPFAM" id="SSF53032">
    <property type="entry name" value="tRNA-intron endonuclease catalytic domain-like"/>
    <property type="match status" value="1"/>
</dbReference>